<dbReference type="Gene3D" id="1.10.10.10">
    <property type="entry name" value="Winged helix-like DNA-binding domain superfamily/Winged helix DNA-binding domain"/>
    <property type="match status" value="1"/>
</dbReference>
<evidence type="ECO:0000256" key="4">
    <source>
        <dbReference type="ARBA" id="ARBA00023163"/>
    </source>
</evidence>
<keyword evidence="2" id="KW-0805">Transcription regulation</keyword>
<dbReference type="EMBL" id="ADLT01000021">
    <property type="protein sequence ID" value="EHO63102.1"/>
    <property type="molecule type" value="Genomic_DNA"/>
</dbReference>
<evidence type="ECO:0000256" key="3">
    <source>
        <dbReference type="ARBA" id="ARBA00023125"/>
    </source>
</evidence>
<dbReference type="PROSITE" id="PS50931">
    <property type="entry name" value="HTH_LYSR"/>
    <property type="match status" value="1"/>
</dbReference>
<evidence type="ECO:0000313" key="7">
    <source>
        <dbReference type="Proteomes" id="UP000003277"/>
    </source>
</evidence>
<evidence type="ECO:0000256" key="1">
    <source>
        <dbReference type="ARBA" id="ARBA00009437"/>
    </source>
</evidence>
<dbReference type="PRINTS" id="PR00039">
    <property type="entry name" value="HTHLYSR"/>
</dbReference>
<dbReference type="PATRIC" id="fig|742743.3.peg.969"/>
<dbReference type="eggNOG" id="COG0583">
    <property type="taxonomic scope" value="Bacteria"/>
</dbReference>
<evidence type="ECO:0000256" key="2">
    <source>
        <dbReference type="ARBA" id="ARBA00023015"/>
    </source>
</evidence>
<dbReference type="InterPro" id="IPR005119">
    <property type="entry name" value="LysR_subst-bd"/>
</dbReference>
<proteinExistence type="inferred from homology"/>
<keyword evidence="3" id="KW-0238">DNA-binding</keyword>
<evidence type="ECO:0000313" key="6">
    <source>
        <dbReference type="EMBL" id="EHO63102.1"/>
    </source>
</evidence>
<comment type="caution">
    <text evidence="6">The sequence shown here is derived from an EMBL/GenBank/DDBJ whole genome shotgun (WGS) entry which is preliminary data.</text>
</comment>
<protein>
    <recommendedName>
        <fullName evidence="5">HTH lysR-type domain-containing protein</fullName>
    </recommendedName>
</protein>
<sequence>MNTEFYRNFIAMVEAGGMNRAAREIHVAQPALTRQLQVLEKEYGAVLVKPRKGRHTLELTEAGWILYRQARQICEADRTAHAEISALEKGLTGTLRLSLTPSLMPMVIEKGILPFHKKYRDVTFRFRESYQVPLAEEVRRGISEAGITNAPLPDPFLFQVLHEETSSLAAAALKDSPFFPQKETLSARDLSSVPLAVSRSTEDQVSQFFRNEGLRPSILFSIDARASALHLAEEGLAAAIVMWAPWDTLPDTMTLRPLAGPAYKQTITFFCLKGHRLSRGMERFLDCLEKELR</sequence>
<reference evidence="6 7" key="1">
    <citation type="submission" date="2011-11" db="EMBL/GenBank/DDBJ databases">
        <title>The Genome Sequence of Dialister succinatiphilus YIT 11850.</title>
        <authorList>
            <consortium name="The Broad Institute Genome Sequencing Platform"/>
            <person name="Earl A."/>
            <person name="Ward D."/>
            <person name="Feldgarden M."/>
            <person name="Gevers D."/>
            <person name="Morotomi M."/>
            <person name="Young S.K."/>
            <person name="Zeng Q."/>
            <person name="Gargeya S."/>
            <person name="Fitzgerald M."/>
            <person name="Haas B."/>
            <person name="Abouelleil A."/>
            <person name="Alvarado L."/>
            <person name="Arachchi H.M."/>
            <person name="Berlin A."/>
            <person name="Brown A."/>
            <person name="Chapman S.B."/>
            <person name="Dunbar C."/>
            <person name="Gearin G."/>
            <person name="Goldberg J."/>
            <person name="Griggs A."/>
            <person name="Gujja S."/>
            <person name="Heiman D."/>
            <person name="Howarth C."/>
            <person name="Lui A."/>
            <person name="MacDonald P.J.P."/>
            <person name="Montmayeur A."/>
            <person name="Murphy C."/>
            <person name="Neiman D."/>
            <person name="Pearson M."/>
            <person name="Priest M."/>
            <person name="Roberts A."/>
            <person name="Saif S."/>
            <person name="Shea T."/>
            <person name="Sisk P."/>
            <person name="Stolte C."/>
            <person name="Sykes S."/>
            <person name="Wortman J."/>
            <person name="Nusbaum C."/>
            <person name="Birren B."/>
        </authorList>
    </citation>
    <scope>NUCLEOTIDE SEQUENCE [LARGE SCALE GENOMIC DNA]</scope>
    <source>
        <strain evidence="6 7">YIT 11850</strain>
    </source>
</reference>
<dbReference type="PANTHER" id="PTHR30419">
    <property type="entry name" value="HTH-TYPE TRANSCRIPTIONAL REGULATOR YBHD"/>
    <property type="match status" value="1"/>
</dbReference>
<dbReference type="Pfam" id="PF03466">
    <property type="entry name" value="LysR_substrate"/>
    <property type="match status" value="1"/>
</dbReference>
<dbReference type="InterPro" id="IPR036388">
    <property type="entry name" value="WH-like_DNA-bd_sf"/>
</dbReference>
<dbReference type="InterPro" id="IPR036390">
    <property type="entry name" value="WH_DNA-bd_sf"/>
</dbReference>
<dbReference type="OrthoDB" id="9803714at2"/>
<dbReference type="STRING" id="742743.HMPREF9453_00943"/>
<dbReference type="Proteomes" id="UP000003277">
    <property type="component" value="Unassembled WGS sequence"/>
</dbReference>
<feature type="domain" description="HTH lysR-type" evidence="5">
    <location>
        <begin position="1"/>
        <end position="60"/>
    </location>
</feature>
<dbReference type="RefSeq" id="WP_008859439.1">
    <property type="nucleotide sequence ID" value="NZ_JH591187.1"/>
</dbReference>
<dbReference type="SUPFAM" id="SSF53850">
    <property type="entry name" value="Periplasmic binding protein-like II"/>
    <property type="match status" value="1"/>
</dbReference>
<dbReference type="GO" id="GO:0003677">
    <property type="term" value="F:DNA binding"/>
    <property type="evidence" value="ECO:0007669"/>
    <property type="project" value="UniProtKB-KW"/>
</dbReference>
<dbReference type="Gene3D" id="3.40.190.290">
    <property type="match status" value="1"/>
</dbReference>
<accession>H1D005</accession>
<organism evidence="6 7">
    <name type="scientific">Dialister succinatiphilus YIT 11850</name>
    <dbReference type="NCBI Taxonomy" id="742743"/>
    <lineage>
        <taxon>Bacteria</taxon>
        <taxon>Bacillati</taxon>
        <taxon>Bacillota</taxon>
        <taxon>Negativicutes</taxon>
        <taxon>Veillonellales</taxon>
        <taxon>Veillonellaceae</taxon>
        <taxon>Dialister</taxon>
    </lineage>
</organism>
<keyword evidence="7" id="KW-1185">Reference proteome</keyword>
<dbReference type="InterPro" id="IPR050950">
    <property type="entry name" value="HTH-type_LysR_regulators"/>
</dbReference>
<dbReference type="InterPro" id="IPR000847">
    <property type="entry name" value="LysR_HTH_N"/>
</dbReference>
<dbReference type="GO" id="GO:0005829">
    <property type="term" value="C:cytosol"/>
    <property type="evidence" value="ECO:0007669"/>
    <property type="project" value="TreeGrafter"/>
</dbReference>
<dbReference type="GO" id="GO:0003700">
    <property type="term" value="F:DNA-binding transcription factor activity"/>
    <property type="evidence" value="ECO:0007669"/>
    <property type="project" value="InterPro"/>
</dbReference>
<gene>
    <name evidence="6" type="ORF">HMPREF9453_00943</name>
</gene>
<dbReference type="CDD" id="cd05466">
    <property type="entry name" value="PBP2_LTTR_substrate"/>
    <property type="match status" value="1"/>
</dbReference>
<name>H1D005_9FIRM</name>
<dbReference type="HOGENOM" id="CLU_039613_6_2_9"/>
<keyword evidence="4" id="KW-0804">Transcription</keyword>
<evidence type="ECO:0000259" key="5">
    <source>
        <dbReference type="PROSITE" id="PS50931"/>
    </source>
</evidence>
<dbReference type="SUPFAM" id="SSF46785">
    <property type="entry name" value="Winged helix' DNA-binding domain"/>
    <property type="match status" value="1"/>
</dbReference>
<dbReference type="Pfam" id="PF00126">
    <property type="entry name" value="HTH_1"/>
    <property type="match status" value="1"/>
</dbReference>
<comment type="similarity">
    <text evidence="1">Belongs to the LysR transcriptional regulatory family.</text>
</comment>
<dbReference type="AlphaFoldDB" id="H1D005"/>